<dbReference type="GO" id="GO:0004519">
    <property type="term" value="F:endonuclease activity"/>
    <property type="evidence" value="ECO:0007669"/>
    <property type="project" value="UniProtKB-KW"/>
</dbReference>
<dbReference type="AlphaFoldDB" id="A0AAP1QWF0"/>
<reference evidence="2" key="1">
    <citation type="submission" date="2020-09" db="EMBL/GenBank/DDBJ databases">
        <title>Distribution of Beta-Lactamase Producing Gram-Negative Bacterial Isolates in Isabela River of Santo Domingo, Dominican Republic.</title>
        <authorList>
            <person name="Calderon V."/>
            <person name="Bonnelly R."/>
            <person name="Del Rosario C."/>
            <person name="Duarte A."/>
            <person name="Barauna R."/>
            <person name="Juca Ramos R.T."/>
            <person name="Perdomo O.P."/>
            <person name="Rodriguez De Francisco L.E."/>
            <person name="Franco De Los Santos E.F."/>
        </authorList>
    </citation>
    <scope>NUCLEOTIDE SEQUENCE</scope>
    <source>
        <strain evidence="2">INTEC_BI15</strain>
    </source>
</reference>
<dbReference type="InterPro" id="IPR005135">
    <property type="entry name" value="Endo/exonuclease/phosphatase"/>
</dbReference>
<keyword evidence="2" id="KW-0255">Endonuclease</keyword>
<dbReference type="Pfam" id="PF19580">
    <property type="entry name" value="Exo_endo_phos_3"/>
    <property type="match status" value="1"/>
</dbReference>
<proteinExistence type="predicted"/>
<dbReference type="Gene3D" id="3.60.10.10">
    <property type="entry name" value="Endonuclease/exonuclease/phosphatase"/>
    <property type="match status" value="1"/>
</dbReference>
<accession>A0AAP1QWF0</accession>
<gene>
    <name evidence="2" type="ORF">IHV20_07510</name>
</gene>
<feature type="domain" description="Endonuclease/exonuclease/phosphatase" evidence="1">
    <location>
        <begin position="17"/>
        <end position="268"/>
    </location>
</feature>
<dbReference type="EMBL" id="JACZEI010000004">
    <property type="protein sequence ID" value="MBE0330000.1"/>
    <property type="molecule type" value="Genomic_DNA"/>
</dbReference>
<dbReference type="SUPFAM" id="SSF56219">
    <property type="entry name" value="DNase I-like"/>
    <property type="match status" value="1"/>
</dbReference>
<dbReference type="RefSeq" id="WP_190595973.1">
    <property type="nucleotide sequence ID" value="NZ_JACXKJ010000003.1"/>
</dbReference>
<evidence type="ECO:0000259" key="1">
    <source>
        <dbReference type="Pfam" id="PF19580"/>
    </source>
</evidence>
<comment type="caution">
    <text evidence="2">The sequence shown here is derived from an EMBL/GenBank/DDBJ whole genome shotgun (WGS) entry which is preliminary data.</text>
</comment>
<keyword evidence="2" id="KW-0378">Hydrolase</keyword>
<evidence type="ECO:0000313" key="2">
    <source>
        <dbReference type="EMBL" id="MBE0330000.1"/>
    </source>
</evidence>
<protein>
    <submittedName>
        <fullName evidence="2">Endonuclease/exonuclease/phosphatase family protein</fullName>
    </submittedName>
</protein>
<dbReference type="InterPro" id="IPR036691">
    <property type="entry name" value="Endo/exonu/phosph_ase_sf"/>
</dbReference>
<evidence type="ECO:0000313" key="3">
    <source>
        <dbReference type="Proteomes" id="UP000655940"/>
    </source>
</evidence>
<sequence length="294" mass="34689">MNLELFIGFWNVNLSPPVGKLWGKSKDEKKEKVGKIINSLLDTNLDFLCLCEISPKDIEYIDQMISIIGKGYDYEIKHESFNGLYFDTCVIYKNSFNFLSMNYEVDGENRNKIKVFQKYEFFSSELKERIILYVTHWPSQLNDNSERRRTIASYMRKDVLEEKKLLKNTKIIVLGDFNVEPYDSSILHGLRSTRDKKVISHNSSLFYNPYWKFLPIQDYLPSGTHYYDKAEYHHWHIYDQILISGNFFNDGWDLDGKNVRIIDELALKSLHREIFNNPSDHLPILTKLEKLSGI</sequence>
<dbReference type="Proteomes" id="UP000655940">
    <property type="component" value="Unassembled WGS sequence"/>
</dbReference>
<organism evidence="2 3">
    <name type="scientific">Acinetobacter baumannii</name>
    <dbReference type="NCBI Taxonomy" id="470"/>
    <lineage>
        <taxon>Bacteria</taxon>
        <taxon>Pseudomonadati</taxon>
        <taxon>Pseudomonadota</taxon>
        <taxon>Gammaproteobacteria</taxon>
        <taxon>Moraxellales</taxon>
        <taxon>Moraxellaceae</taxon>
        <taxon>Acinetobacter</taxon>
        <taxon>Acinetobacter calcoaceticus/baumannii complex</taxon>
    </lineage>
</organism>
<name>A0AAP1QWF0_ACIBA</name>
<keyword evidence="2" id="KW-0540">Nuclease</keyword>